<organism evidence="1 2">
    <name type="scientific">Anaerovibrio lipolyticus</name>
    <dbReference type="NCBI Taxonomy" id="82374"/>
    <lineage>
        <taxon>Bacteria</taxon>
        <taxon>Bacillati</taxon>
        <taxon>Bacillota</taxon>
        <taxon>Negativicutes</taxon>
        <taxon>Selenomonadales</taxon>
        <taxon>Selenomonadaceae</taxon>
        <taxon>Anaerovibrio</taxon>
    </lineage>
</organism>
<evidence type="ECO:0000313" key="2">
    <source>
        <dbReference type="Proteomes" id="UP000030993"/>
    </source>
</evidence>
<dbReference type="Proteomes" id="UP000030993">
    <property type="component" value="Unassembled WGS sequence"/>
</dbReference>
<name>A0A0B2JZ91_9FIRM</name>
<dbReference type="Gene3D" id="3.40.50.1820">
    <property type="entry name" value="alpha/beta hydrolase"/>
    <property type="match status" value="1"/>
</dbReference>
<keyword evidence="1" id="KW-0687">Ribonucleoprotein</keyword>
<reference evidence="1 2" key="1">
    <citation type="journal article" date="2013" name="PLoS ONE">
        <title>Identification and characterization of three novel lipases belonging to families II and V from Anaerovibrio lipolyticus 5ST.</title>
        <authorList>
            <person name="Prive F."/>
            <person name="Kaderbhai N.N."/>
            <person name="Girdwood S."/>
            <person name="Worgan H.J."/>
            <person name="Pinloche E."/>
            <person name="Scollan N.D."/>
            <person name="Huws S.A."/>
            <person name="Newbold C.J."/>
        </authorList>
    </citation>
    <scope>NUCLEOTIDE SEQUENCE [LARGE SCALE GENOMIC DNA]</scope>
    <source>
        <strain evidence="1 2">5S</strain>
    </source>
</reference>
<proteinExistence type="predicted"/>
<dbReference type="RefSeq" id="WP_039208783.1">
    <property type="nucleotide sequence ID" value="NZ_JSCE01000159.1"/>
</dbReference>
<dbReference type="InterPro" id="IPR050583">
    <property type="entry name" value="Mycobacterial_A85_antigen"/>
</dbReference>
<dbReference type="Pfam" id="PF00756">
    <property type="entry name" value="Esterase"/>
    <property type="match status" value="1"/>
</dbReference>
<evidence type="ECO:0000313" key="1">
    <source>
        <dbReference type="EMBL" id="KHM51931.1"/>
    </source>
</evidence>
<dbReference type="PANTHER" id="PTHR48098">
    <property type="entry name" value="ENTEROCHELIN ESTERASE-RELATED"/>
    <property type="match status" value="1"/>
</dbReference>
<dbReference type="GO" id="GO:0005840">
    <property type="term" value="C:ribosome"/>
    <property type="evidence" value="ECO:0007669"/>
    <property type="project" value="UniProtKB-KW"/>
</dbReference>
<comment type="caution">
    <text evidence="1">The sequence shown here is derived from an EMBL/GenBank/DDBJ whole genome shotgun (WGS) entry which is preliminary data.</text>
</comment>
<accession>A0A0B2JZ91</accession>
<gene>
    <name evidence="1" type="ORF">NZ47_07815</name>
</gene>
<keyword evidence="1" id="KW-0689">Ribosomal protein</keyword>
<dbReference type="InterPro" id="IPR000801">
    <property type="entry name" value="Esterase-like"/>
</dbReference>
<protein>
    <submittedName>
        <fullName evidence="1">30S ribosomal protein S12</fullName>
    </submittedName>
</protein>
<dbReference type="SUPFAM" id="SSF53474">
    <property type="entry name" value="alpha/beta-Hydrolases"/>
    <property type="match status" value="1"/>
</dbReference>
<dbReference type="PANTHER" id="PTHR48098:SF6">
    <property type="entry name" value="FERRI-BACILLIBACTIN ESTERASE BESA"/>
    <property type="match status" value="1"/>
</dbReference>
<dbReference type="EMBL" id="JSCE01000159">
    <property type="protein sequence ID" value="KHM51931.1"/>
    <property type="molecule type" value="Genomic_DNA"/>
</dbReference>
<dbReference type="InterPro" id="IPR029058">
    <property type="entry name" value="AB_hydrolase_fold"/>
</dbReference>
<keyword evidence="2" id="KW-1185">Reference proteome</keyword>
<dbReference type="STRING" id="82374.NZ47_07815"/>
<dbReference type="AlphaFoldDB" id="A0A0B2JZ91"/>
<sequence length="220" mass="24097">MVVEGKHIYIYGEKTGSKTLVIINTFQGDGSGIYSSIQGMTDKEICLGVVSDINWADEMSPWACPPVGKGEAPCTGGADKYLTVLIRSIVPAIKCKMASEPEEIVIGGYSLAGLFAVYSLYKTDMFSRAISASGSMWFPGFKEYTATHAFCKKPDRAYFSLGDKEAKTRNPMLSSVEEKTREIVDSYRGLGVDTVFEMNPGNHFKDPDIRLAKGILRCVT</sequence>